<sequence length="565" mass="60089">MTPINELIEGFDEVGSFEIPYARLPARARTAYSAEFVRWSDIAGESERSLLSRPKAGRATVRALLSAAEDAVAANRRARASGDQIAVPEAVERALGELARRDRMLLSARVWPDQPRSLPVVAAKLGVSPSWVQRNLPRARAAFAELLTNPVHATIARRAANLGASLGSYAPARFVDDELGRIGVNPGSEAARVLLYLAGPYTSRGGWFENVRAHGRDNAAAAVDAVFERCSSPSTEMLSEALVSAGMVPEVVAAYLDSEAGLRRMGDVWIPWTGTLADKVAAALEVLASPAVPESIADAFAGEVSLRAIQDALYADDRFVRTSRTTWGLRADGIRTYTGIFDEVATRIDAAGGSIAISDLVDDVMASVPDIDEQSIRLSLNTLAFVTEGALVRRRTDDDEFPPVEPVCTVRGAFRNGDNEIRLAVTVTDEMVRGSSRPISPSVAAAVGVAPGTRRAFRGPHGDIAVVWRLSSTNGPNIGSLRPLALATDAVPGDTLVLAFRLDDASVSVERIGAHVTSVDRLALLLGGPVTDVGTALAASVDCPRDILEQTLRDRGDGDLADLID</sequence>
<dbReference type="EMBL" id="BCSX01000024">
    <property type="protein sequence ID" value="GAS89005.1"/>
    <property type="molecule type" value="Genomic_DNA"/>
</dbReference>
<dbReference type="Proteomes" id="UP000069620">
    <property type="component" value="Unassembled WGS sequence"/>
</dbReference>
<evidence type="ECO:0000313" key="1">
    <source>
        <dbReference type="EMBL" id="GAS89005.1"/>
    </source>
</evidence>
<dbReference type="RefSeq" id="WP_062829450.1">
    <property type="nucleotide sequence ID" value="NZ_BCSX01000024.1"/>
</dbReference>
<reference evidence="2" key="1">
    <citation type="journal article" date="2016" name="Genome Announc.">
        <title>Draft Genome Sequences of Five Rapidly Growing Mycobacterium Species, M. thermoresistibile, M. fortuitum subsp. acetamidolyticum, M. canariasense, M. brisbanense, and M. novocastrense.</title>
        <authorList>
            <person name="Katahira K."/>
            <person name="Ogura Y."/>
            <person name="Gotoh Y."/>
            <person name="Hayashi T."/>
        </authorList>
    </citation>
    <scope>NUCLEOTIDE SEQUENCE [LARGE SCALE GENOMIC DNA]</scope>
    <source>
        <strain evidence="2">JCM15654</strain>
    </source>
</reference>
<evidence type="ECO:0000313" key="2">
    <source>
        <dbReference type="Proteomes" id="UP000069620"/>
    </source>
</evidence>
<dbReference type="InterPro" id="IPR036388">
    <property type="entry name" value="WH-like_DNA-bd_sf"/>
</dbReference>
<keyword evidence="2" id="KW-1185">Reference proteome</keyword>
<dbReference type="Gene3D" id="1.10.10.10">
    <property type="entry name" value="Winged helix-like DNA-binding domain superfamily/Winged helix DNA-binding domain"/>
    <property type="match status" value="1"/>
</dbReference>
<dbReference type="AlphaFoldDB" id="A0A100VZS8"/>
<dbReference type="STRING" id="146020.RMCB_3101"/>
<gene>
    <name evidence="1" type="ORF">RMCB_3101</name>
</gene>
<comment type="caution">
    <text evidence="1">The sequence shown here is derived from an EMBL/GenBank/DDBJ whole genome shotgun (WGS) entry which is preliminary data.</text>
</comment>
<organism evidence="1 2">
    <name type="scientific">Mycolicibacterium brisbanense</name>
    <dbReference type="NCBI Taxonomy" id="146020"/>
    <lineage>
        <taxon>Bacteria</taxon>
        <taxon>Bacillati</taxon>
        <taxon>Actinomycetota</taxon>
        <taxon>Actinomycetes</taxon>
        <taxon>Mycobacteriales</taxon>
        <taxon>Mycobacteriaceae</taxon>
        <taxon>Mycolicibacterium</taxon>
    </lineage>
</organism>
<protein>
    <submittedName>
        <fullName evidence="1">Uncharacterized protein</fullName>
    </submittedName>
</protein>
<dbReference type="SUPFAM" id="SSF88659">
    <property type="entry name" value="Sigma3 and sigma4 domains of RNA polymerase sigma factors"/>
    <property type="match status" value="1"/>
</dbReference>
<dbReference type="OrthoDB" id="3928741at2"/>
<proteinExistence type="predicted"/>
<name>A0A100VZS8_9MYCO</name>
<reference evidence="2" key="2">
    <citation type="submission" date="2016-02" db="EMBL/GenBank/DDBJ databases">
        <title>Draft genome sequence of five rapidly growing Mycobacterium species.</title>
        <authorList>
            <person name="Katahira K."/>
            <person name="Gotou Y."/>
            <person name="Iida K."/>
            <person name="Ogura Y."/>
            <person name="Hayashi T."/>
        </authorList>
    </citation>
    <scope>NUCLEOTIDE SEQUENCE [LARGE SCALE GENOMIC DNA]</scope>
    <source>
        <strain evidence="2">JCM15654</strain>
    </source>
</reference>
<dbReference type="InterPro" id="IPR013324">
    <property type="entry name" value="RNA_pol_sigma_r3/r4-like"/>
</dbReference>
<accession>A0A100VZS8</accession>